<evidence type="ECO:0000256" key="1">
    <source>
        <dbReference type="ARBA" id="ARBA00006709"/>
    </source>
</evidence>
<evidence type="ECO:0000313" key="4">
    <source>
        <dbReference type="EMBL" id="EWM53700.1"/>
    </source>
</evidence>
<dbReference type="PANTHER" id="PTHR38682:SF1">
    <property type="entry name" value="V-TYPE ATP SYNTHASE SUBUNIT C"/>
    <property type="match status" value="1"/>
</dbReference>
<gene>
    <name evidence="4" type="ORF">RF007C_06460</name>
</gene>
<dbReference type="InterPro" id="IPR050873">
    <property type="entry name" value="V-ATPase_V0D/AC39_subunit"/>
</dbReference>
<dbReference type="AlphaFoldDB" id="W7UYH0"/>
<dbReference type="InterPro" id="IPR044911">
    <property type="entry name" value="V-type_ATPase_csu/dsu_dom_3"/>
</dbReference>
<evidence type="ECO:0008006" key="6">
    <source>
        <dbReference type="Google" id="ProtNLM"/>
    </source>
</evidence>
<dbReference type="GO" id="GO:0046961">
    <property type="term" value="F:proton-transporting ATPase activity, rotational mechanism"/>
    <property type="evidence" value="ECO:0007669"/>
    <property type="project" value="InterPro"/>
</dbReference>
<comment type="caution">
    <text evidence="4">The sequence shown here is derived from an EMBL/GenBank/DDBJ whole genome shotgun (WGS) entry which is preliminary data.</text>
</comment>
<comment type="similarity">
    <text evidence="1">Belongs to the V-ATPase V0D/AC39 subunit family.</text>
</comment>
<keyword evidence="3" id="KW-0406">Ion transport</keyword>
<dbReference type="PANTHER" id="PTHR38682">
    <property type="entry name" value="V-TYPE ATP SYNTHASE SUBUNIT C"/>
    <property type="match status" value="1"/>
</dbReference>
<evidence type="ECO:0000256" key="2">
    <source>
        <dbReference type="ARBA" id="ARBA00022448"/>
    </source>
</evidence>
<reference evidence="4 5" key="1">
    <citation type="journal article" date="2014" name="PLoS ONE">
        <title>Rumen cellulosomics: divergent fiber-degrading strategies revealed by comparative genome-wide analysis of six ruminococcal strains.</title>
        <authorList>
            <person name="Dassa B."/>
            <person name="Borovok I."/>
            <person name="Ruimy-Israeli V."/>
            <person name="Lamed R."/>
            <person name="Flint H.J."/>
            <person name="Duncan S.H."/>
            <person name="Henrissat B."/>
            <person name="Coutinho P."/>
            <person name="Morrison M."/>
            <person name="Mosoni P."/>
            <person name="Yeoman C.J."/>
            <person name="White B.A."/>
            <person name="Bayer E.A."/>
        </authorList>
    </citation>
    <scope>NUCLEOTIDE SEQUENCE [LARGE SCALE GENOMIC DNA]</scope>
    <source>
        <strain evidence="4 5">007c</strain>
    </source>
</reference>
<dbReference type="Pfam" id="PF01992">
    <property type="entry name" value="vATP-synt_AC39"/>
    <property type="match status" value="1"/>
</dbReference>
<dbReference type="EMBL" id="ATAX01000024">
    <property type="protein sequence ID" value="EWM53700.1"/>
    <property type="molecule type" value="Genomic_DNA"/>
</dbReference>
<dbReference type="InterPro" id="IPR035067">
    <property type="entry name" value="V-type_ATPase_csu/dsu"/>
</dbReference>
<name>W7UYH0_RUMFL</name>
<dbReference type="OrthoDB" id="1653at2"/>
<dbReference type="Gene3D" id="1.10.132.50">
    <property type="entry name" value="ATP synthase (C/AC39) subunit, domain 3"/>
    <property type="match status" value="1"/>
</dbReference>
<protein>
    <recommendedName>
        <fullName evidence="6">V-type ATP synthase subunit C</fullName>
    </recommendedName>
</protein>
<organism evidence="4 5">
    <name type="scientific">Ruminococcus flavefaciens 007c</name>
    <dbReference type="NCBI Taxonomy" id="1341157"/>
    <lineage>
        <taxon>Bacteria</taxon>
        <taxon>Bacillati</taxon>
        <taxon>Bacillota</taxon>
        <taxon>Clostridia</taxon>
        <taxon>Eubacteriales</taxon>
        <taxon>Oscillospiraceae</taxon>
        <taxon>Ruminococcus</taxon>
    </lineage>
</organism>
<keyword evidence="2" id="KW-0813">Transport</keyword>
<dbReference type="PATRIC" id="fig|1341157.4.peg.1725"/>
<keyword evidence="5" id="KW-1185">Reference proteome</keyword>
<dbReference type="RefSeq" id="WP_037299128.1">
    <property type="nucleotide sequence ID" value="NZ_ATAX01000024.1"/>
</dbReference>
<accession>W7UYH0</accession>
<dbReference type="eggNOG" id="COG1527">
    <property type="taxonomic scope" value="Bacteria"/>
</dbReference>
<evidence type="ECO:0000256" key="3">
    <source>
        <dbReference type="ARBA" id="ARBA00023065"/>
    </source>
</evidence>
<dbReference type="InterPro" id="IPR036079">
    <property type="entry name" value="ATPase_csu/dsu_sf"/>
</dbReference>
<dbReference type="InterPro" id="IPR002843">
    <property type="entry name" value="ATPase_V0-cplx_csu/dsu"/>
</dbReference>
<sequence>MNGTKYADAVGAVRAMENTLLGKSDIEQLINARSKSEVKSIFSSRTGNQLADLNDVWNFLCEYAPDCEELKILLYRNDFHNLKAVLKAIISNRDPEQYYIAPSNIGLSELTDAVSKKEYDLLPKYMQKTALEAYELLTKTLDGQLSDSFIDRSALEAVQKSSEECGIEFMKKYAQLITACSDIKTAYRCCILGKSAQFMENAVCGSPEIEKDELIKSALAGTEQLFTYLETTHYSEAAALLKESSAKYEKWCDDVIMELAEDARMLAFGSEPLAAYFIAKEAEIKNLRILSVCKEFGADKETITERMRKLYV</sequence>
<dbReference type="SUPFAM" id="SSF103486">
    <property type="entry name" value="V-type ATP synthase subunit C"/>
    <property type="match status" value="1"/>
</dbReference>
<proteinExistence type="inferred from homology"/>
<dbReference type="Gene3D" id="1.20.1690.10">
    <property type="entry name" value="V-type ATP synthase subunit C domain"/>
    <property type="match status" value="2"/>
</dbReference>
<dbReference type="Proteomes" id="UP000019365">
    <property type="component" value="Unassembled WGS sequence"/>
</dbReference>
<evidence type="ECO:0000313" key="5">
    <source>
        <dbReference type="Proteomes" id="UP000019365"/>
    </source>
</evidence>